<proteinExistence type="predicted"/>
<reference evidence="1 2" key="1">
    <citation type="journal article" date="2016" name="Front. Microbiol.">
        <title>Fuerstia marisgermanicae gen. nov., sp. nov., an Unusual Member of the Phylum Planctomycetes from the German Wadden Sea.</title>
        <authorList>
            <person name="Kohn T."/>
            <person name="Heuer A."/>
            <person name="Jogler M."/>
            <person name="Vollmers J."/>
            <person name="Boedeker C."/>
            <person name="Bunk B."/>
            <person name="Rast P."/>
            <person name="Borchert D."/>
            <person name="Glockner I."/>
            <person name="Freese H.M."/>
            <person name="Klenk H.P."/>
            <person name="Overmann J."/>
            <person name="Kaster A.K."/>
            <person name="Rohde M."/>
            <person name="Wiegand S."/>
            <person name="Jogler C."/>
        </authorList>
    </citation>
    <scope>NUCLEOTIDE SEQUENCE [LARGE SCALE GENOMIC DNA]</scope>
    <source>
        <strain evidence="1 2">NH11</strain>
    </source>
</reference>
<dbReference type="OrthoDB" id="9794403at2"/>
<dbReference type="RefSeq" id="WP_083732333.1">
    <property type="nucleotide sequence ID" value="NZ_CP017641.1"/>
</dbReference>
<keyword evidence="2" id="KW-1185">Reference proteome</keyword>
<dbReference type="AlphaFoldDB" id="A0A1P8WN83"/>
<name>A0A1P8WN83_9PLAN</name>
<dbReference type="EMBL" id="CP017641">
    <property type="protein sequence ID" value="APZ95523.1"/>
    <property type="molecule type" value="Genomic_DNA"/>
</dbReference>
<dbReference type="STRING" id="1891926.Fuma_05182"/>
<dbReference type="PANTHER" id="PTHR36966">
    <property type="entry name" value="REP-ASSOCIATED TYROSINE TRANSPOSASE"/>
    <property type="match status" value="1"/>
</dbReference>
<dbReference type="KEGG" id="fmr:Fuma_05182"/>
<evidence type="ECO:0008006" key="3">
    <source>
        <dbReference type="Google" id="ProtNLM"/>
    </source>
</evidence>
<dbReference type="Proteomes" id="UP000187735">
    <property type="component" value="Chromosome"/>
</dbReference>
<dbReference type="GO" id="GO:0006310">
    <property type="term" value="P:DNA recombination"/>
    <property type="evidence" value="ECO:0007669"/>
    <property type="project" value="TreeGrafter"/>
</dbReference>
<dbReference type="InterPro" id="IPR052715">
    <property type="entry name" value="RAYT_transposase"/>
</dbReference>
<sequence>MDLHFFDRNEPIAILDRRLPHWSQPGVVCFITFRTDDSMPRTVVQNWHVERRIWLRQHGINPDDQRWKMLLRKLEQPIQEEFYATFSNKWHEELDRCHGACVLRDPENSKTVADSLLKFDGDRYLMTDFVVMPNHIHLQVAFKDDDSMLNHGSDSLVARSTNASERPADSGSRTASIIWCDPKLSSNTSVGISPKTHAKRASRTVNTFCTQRSHHFPSDAARCCDGLRIQSLVLGRLDRRLG</sequence>
<gene>
    <name evidence="1" type="ORF">Fuma_05182</name>
</gene>
<organism evidence="1 2">
    <name type="scientific">Fuerstiella marisgermanici</name>
    <dbReference type="NCBI Taxonomy" id="1891926"/>
    <lineage>
        <taxon>Bacteria</taxon>
        <taxon>Pseudomonadati</taxon>
        <taxon>Planctomycetota</taxon>
        <taxon>Planctomycetia</taxon>
        <taxon>Planctomycetales</taxon>
        <taxon>Planctomycetaceae</taxon>
        <taxon>Fuerstiella</taxon>
    </lineage>
</organism>
<evidence type="ECO:0000313" key="2">
    <source>
        <dbReference type="Proteomes" id="UP000187735"/>
    </source>
</evidence>
<dbReference type="GO" id="GO:0043565">
    <property type="term" value="F:sequence-specific DNA binding"/>
    <property type="evidence" value="ECO:0007669"/>
    <property type="project" value="TreeGrafter"/>
</dbReference>
<dbReference type="PANTHER" id="PTHR36966:SF1">
    <property type="entry name" value="REP-ASSOCIATED TYROSINE TRANSPOSASE"/>
    <property type="match status" value="1"/>
</dbReference>
<protein>
    <recommendedName>
        <fullName evidence="3">Transposase IS200-like domain-containing protein</fullName>
    </recommendedName>
</protein>
<evidence type="ECO:0000313" key="1">
    <source>
        <dbReference type="EMBL" id="APZ95523.1"/>
    </source>
</evidence>
<accession>A0A1P8WN83</accession>